<comment type="caution">
    <text evidence="1">The sequence shown here is derived from an EMBL/GenBank/DDBJ whole genome shotgun (WGS) entry which is preliminary data.</text>
</comment>
<evidence type="ECO:0000313" key="2">
    <source>
        <dbReference type="Proteomes" id="UP001153332"/>
    </source>
</evidence>
<protein>
    <submittedName>
        <fullName evidence="1">Uncharacterized protein</fullName>
    </submittedName>
</protein>
<dbReference type="Proteomes" id="UP001153332">
    <property type="component" value="Unassembled WGS sequence"/>
</dbReference>
<gene>
    <name evidence="1" type="ORF">O1611_g9683</name>
</gene>
<accession>A0ACC2J7C4</accession>
<organism evidence="1 2">
    <name type="scientific">Lasiodiplodia mahajangana</name>
    <dbReference type="NCBI Taxonomy" id="1108764"/>
    <lineage>
        <taxon>Eukaryota</taxon>
        <taxon>Fungi</taxon>
        <taxon>Dikarya</taxon>
        <taxon>Ascomycota</taxon>
        <taxon>Pezizomycotina</taxon>
        <taxon>Dothideomycetes</taxon>
        <taxon>Dothideomycetes incertae sedis</taxon>
        <taxon>Botryosphaeriales</taxon>
        <taxon>Botryosphaeriaceae</taxon>
        <taxon>Lasiodiplodia</taxon>
    </lineage>
</organism>
<name>A0ACC2J7C4_9PEZI</name>
<keyword evidence="2" id="KW-1185">Reference proteome</keyword>
<evidence type="ECO:0000313" key="1">
    <source>
        <dbReference type="EMBL" id="KAJ8123073.1"/>
    </source>
</evidence>
<sequence>MDLGTAVGVVSLALQVSQGLLDYYQAWEGYSDDVRQAYNCIADLNKTFALLENRLRSMRTVDPGSNILNRVTECLTACTCEVQHLERKLTKLHKVTPEGFAQKAHAGVLRLSYPFRASTLEKLKEIVHDLMGHLKLAIQVLLLENSVEKDEAIAQIGDSVEDIKTFVTEIRATTLDTQGRTGVAAAGVEMLLRAEETEQRRRVLTALEAPNPSIEHDEARRKHEPGTGEWFLKCQDYQDWVAGLSPYLWLHGKAGCCKTILCSTIIEDVKRQLPNKHGAVLAYFYFSFSDVQKQSYTNLLLSLVTELSRRCAIHPKLLAAYYQTPEKKPGTSDLEEVLIDLLRGSRTSYLIIDALDECPESGNQRERVMQGLERIAKKTTDTRLLVTSRKEIDILEFMQTWPVVQVAVDEESVNADIDIFVKNTLAADKKLPIKTKEEIEHMFHEKSDGMFRWAALQLQSIRDLKILRPSYISAALHKMPRGLDETYERILGAIDEMYCDEVRSALKWLVFSESPLSVAELGEACSIRLDENNEPFLEECSDKILSGLLSVLSPLVLAELAVDADWMQAVKPLPTKYSPERYVQRIRLAHFSLKNILYLVA</sequence>
<proteinExistence type="predicted"/>
<reference evidence="1" key="1">
    <citation type="submission" date="2022-12" db="EMBL/GenBank/DDBJ databases">
        <title>Genome Sequence of Lasiodiplodia mahajangana.</title>
        <authorList>
            <person name="Buettner E."/>
        </authorList>
    </citation>
    <scope>NUCLEOTIDE SEQUENCE</scope>
    <source>
        <strain evidence="1">VT137</strain>
    </source>
</reference>
<dbReference type="EMBL" id="JAPUUL010003416">
    <property type="protein sequence ID" value="KAJ8123073.1"/>
    <property type="molecule type" value="Genomic_DNA"/>
</dbReference>